<evidence type="ECO:0000313" key="7">
    <source>
        <dbReference type="EMBL" id="MBW8287176.1"/>
    </source>
</evidence>
<dbReference type="InterPro" id="IPR037046">
    <property type="entry name" value="AlkA_N_sf"/>
</dbReference>
<protein>
    <recommendedName>
        <fullName evidence="2">DNA-3-methyladenine glycosylase II</fullName>
        <ecNumber evidence="2">3.2.2.21</ecNumber>
    </recommendedName>
</protein>
<feature type="domain" description="HhH-GPD" evidence="5">
    <location>
        <begin position="133"/>
        <end position="295"/>
    </location>
</feature>
<comment type="caution">
    <text evidence="7">The sequence shown here is derived from an EMBL/GenBank/DDBJ whole genome shotgun (WGS) entry which is preliminary data.</text>
</comment>
<dbReference type="Gene3D" id="1.10.340.30">
    <property type="entry name" value="Hypothetical protein, domain 2"/>
    <property type="match status" value="1"/>
</dbReference>
<dbReference type="Proteomes" id="UP000711178">
    <property type="component" value="Unassembled WGS sequence"/>
</dbReference>
<comment type="catalytic activity">
    <reaction evidence="1">
        <text>Hydrolysis of alkylated DNA, releasing 3-methyladenine, 3-methylguanine, 7-methylguanine and 7-methyladenine.</text>
        <dbReference type="EC" id="3.2.2.21"/>
    </reaction>
</comment>
<feature type="domain" description="DNA-3-methyladenine glycosylase AlkA N-terminal" evidence="6">
    <location>
        <begin position="7"/>
        <end position="123"/>
    </location>
</feature>
<dbReference type="SMART" id="SM01009">
    <property type="entry name" value="AlkA_N"/>
    <property type="match status" value="1"/>
</dbReference>
<dbReference type="Gene3D" id="1.10.1670.40">
    <property type="match status" value="1"/>
</dbReference>
<keyword evidence="3" id="KW-0227">DNA damage</keyword>
<dbReference type="RefSeq" id="WP_043574717.1">
    <property type="nucleotide sequence ID" value="NZ_CP142381.1"/>
</dbReference>
<dbReference type="PANTHER" id="PTHR43003:SF13">
    <property type="entry name" value="DNA-3-METHYLADENINE GLYCOSYLASE 2"/>
    <property type="match status" value="1"/>
</dbReference>
<dbReference type="InterPro" id="IPR011257">
    <property type="entry name" value="DNA_glycosylase"/>
</dbReference>
<evidence type="ECO:0000256" key="2">
    <source>
        <dbReference type="ARBA" id="ARBA00012000"/>
    </source>
</evidence>
<organism evidence="7 8">
    <name type="scientific">Chromobacterium subtsugae</name>
    <dbReference type="NCBI Taxonomy" id="251747"/>
    <lineage>
        <taxon>Bacteria</taxon>
        <taxon>Pseudomonadati</taxon>
        <taxon>Pseudomonadota</taxon>
        <taxon>Betaproteobacteria</taxon>
        <taxon>Neisseriales</taxon>
        <taxon>Chromobacteriaceae</taxon>
        <taxon>Chromobacterium</taxon>
    </lineage>
</organism>
<evidence type="ECO:0000256" key="1">
    <source>
        <dbReference type="ARBA" id="ARBA00000086"/>
    </source>
</evidence>
<dbReference type="Pfam" id="PF00730">
    <property type="entry name" value="HhH-GPD"/>
    <property type="match status" value="1"/>
</dbReference>
<evidence type="ECO:0000313" key="8">
    <source>
        <dbReference type="Proteomes" id="UP000711178"/>
    </source>
</evidence>
<dbReference type="GeneID" id="89685144"/>
<dbReference type="SUPFAM" id="SSF48150">
    <property type="entry name" value="DNA-glycosylase"/>
    <property type="match status" value="1"/>
</dbReference>
<sequence>MPLLHCSIPLPPHFRPQDILAFHRRDGERLAEQVDGDGLRKGLSWRGAPACLALRFAGGEARLELALDGDGDGGDARLLEQTGRRMLGLAQPVEAFERRYRDHPQLGRLIAARPGMRVPQTATPFEALAWAITGQQISVQAAVSIRRRLLQLCGRRHSSGLLCHPDAAALAALDADQLGLAGFSRAKSRALLALSQGAAAGELPLDDWLADMPAADILARLLAVPGIGPWTVSYALLRGYGWLDGSLHGDVAVRRALQMVLATPDKVSAPDAQRWLEGFAPWRALVAAHLWALLQAGGF</sequence>
<dbReference type="Gene3D" id="3.30.310.20">
    <property type="entry name" value="DNA-3-methyladenine glycosylase AlkA, N-terminal domain"/>
    <property type="match status" value="1"/>
</dbReference>
<dbReference type="EC" id="3.2.2.21" evidence="2"/>
<evidence type="ECO:0000256" key="4">
    <source>
        <dbReference type="ARBA" id="ARBA00023204"/>
    </source>
</evidence>
<dbReference type="PANTHER" id="PTHR43003">
    <property type="entry name" value="DNA-3-METHYLADENINE GLYCOSYLASE"/>
    <property type="match status" value="1"/>
</dbReference>
<dbReference type="InterPro" id="IPR010316">
    <property type="entry name" value="AlkA_N"/>
</dbReference>
<evidence type="ECO:0000259" key="6">
    <source>
        <dbReference type="SMART" id="SM01009"/>
    </source>
</evidence>
<gene>
    <name evidence="7" type="ORF">KIF53_05970</name>
</gene>
<accession>A0ABS7FBL2</accession>
<dbReference type="Pfam" id="PF06029">
    <property type="entry name" value="AlkA_N"/>
    <property type="match status" value="1"/>
</dbReference>
<proteinExistence type="predicted"/>
<evidence type="ECO:0000256" key="3">
    <source>
        <dbReference type="ARBA" id="ARBA00022763"/>
    </source>
</evidence>
<keyword evidence="8" id="KW-1185">Reference proteome</keyword>
<reference evidence="7 8" key="1">
    <citation type="submission" date="2021-05" db="EMBL/GenBank/DDBJ databases">
        <title>Draft Whole Genome Sequencing Of Biosensor Chromobacterium violaceum Strain CV026 Reveals A Regulatory RNA In Chromobacterium violaceum Phenotype Regulatory Network.</title>
        <authorList>
            <person name="Hong K.W."/>
            <person name="Chan K.G."/>
            <person name="Chang C.-Y."/>
        </authorList>
    </citation>
    <scope>NUCLEOTIDE SEQUENCE [LARGE SCALE GENOMIC DNA]</scope>
    <source>
        <strain evidence="7 8">ATCC 31532</strain>
    </source>
</reference>
<dbReference type="InterPro" id="IPR051912">
    <property type="entry name" value="Alkylbase_DNA_Glycosylase/TA"/>
</dbReference>
<keyword evidence="4" id="KW-0234">DNA repair</keyword>
<dbReference type="EMBL" id="JAHDTB010000003">
    <property type="protein sequence ID" value="MBW8287176.1"/>
    <property type="molecule type" value="Genomic_DNA"/>
</dbReference>
<name>A0ABS7FBL2_9NEIS</name>
<dbReference type="SMART" id="SM00478">
    <property type="entry name" value="ENDO3c"/>
    <property type="match status" value="1"/>
</dbReference>
<dbReference type="InterPro" id="IPR003265">
    <property type="entry name" value="HhH-GPD_domain"/>
</dbReference>
<evidence type="ECO:0000259" key="5">
    <source>
        <dbReference type="SMART" id="SM00478"/>
    </source>
</evidence>